<proteinExistence type="predicted"/>
<organism evidence="1 2">
    <name type="scientific">Streptococcus oralis</name>
    <dbReference type="NCBI Taxonomy" id="1303"/>
    <lineage>
        <taxon>Bacteria</taxon>
        <taxon>Bacillati</taxon>
        <taxon>Bacillota</taxon>
        <taxon>Bacilli</taxon>
        <taxon>Lactobacillales</taxon>
        <taxon>Streptococcaceae</taxon>
        <taxon>Streptococcus</taxon>
    </lineage>
</organism>
<dbReference type="Proteomes" id="UP000070053">
    <property type="component" value="Unassembled WGS sequence"/>
</dbReference>
<protein>
    <submittedName>
        <fullName evidence="1">Mutator mutT protein (7,8-dihydro-8-oxoguanine-triphosphatase)</fullName>
    </submittedName>
</protein>
<name>A0A139PME6_STROR</name>
<dbReference type="PATRIC" id="fig|1303.81.peg.962"/>
<evidence type="ECO:0000313" key="2">
    <source>
        <dbReference type="Proteomes" id="UP000070053"/>
    </source>
</evidence>
<dbReference type="EMBL" id="LQZP01000210">
    <property type="protein sequence ID" value="KXT91504.1"/>
    <property type="molecule type" value="Genomic_DNA"/>
</dbReference>
<evidence type="ECO:0000313" key="1">
    <source>
        <dbReference type="EMBL" id="KXT91504.1"/>
    </source>
</evidence>
<reference evidence="1 2" key="1">
    <citation type="submission" date="2016-01" db="EMBL/GenBank/DDBJ databases">
        <title>Highly variable Streptococcus oralis are common among viridans streptococci isolated from primates.</title>
        <authorList>
            <person name="Denapaite D."/>
            <person name="Rieger M."/>
            <person name="Koendgen S."/>
            <person name="Brueckner R."/>
            <person name="Ochigava I."/>
            <person name="Kappeler P."/>
            <person name="Maetz-Rensing K."/>
            <person name="Leendertz F."/>
            <person name="Hakenbeck R."/>
        </authorList>
    </citation>
    <scope>NUCLEOTIDE SEQUENCE [LARGE SCALE GENOMIC DNA]</scope>
    <source>
        <strain evidence="1 2">DD21</strain>
    </source>
</reference>
<sequence>MIIIKILENEESSMANPTFGEKKENMTYQPRYGVYAVIPDAEKNKLS</sequence>
<comment type="caution">
    <text evidence="1">The sequence shown here is derived from an EMBL/GenBank/DDBJ whole genome shotgun (WGS) entry which is preliminary data.</text>
</comment>
<accession>A0A139PME6</accession>
<dbReference type="AlphaFoldDB" id="A0A139PME6"/>
<gene>
    <name evidence="1" type="ORF">SORDD21_00770</name>
</gene>